<dbReference type="PANTHER" id="PTHR32268:SF11">
    <property type="entry name" value="HOMOSERINE O-ACETYLTRANSFERASE"/>
    <property type="match status" value="1"/>
</dbReference>
<keyword evidence="7" id="KW-1185">Reference proteome</keyword>
<dbReference type="Gene3D" id="3.40.50.1820">
    <property type="entry name" value="alpha/beta hydrolase"/>
    <property type="match status" value="1"/>
</dbReference>
<name>A0A9P6Q356_9FUNG</name>
<organism evidence="6 7">
    <name type="scientific">Mortierella polycephala</name>
    <dbReference type="NCBI Taxonomy" id="41804"/>
    <lineage>
        <taxon>Eukaryota</taxon>
        <taxon>Fungi</taxon>
        <taxon>Fungi incertae sedis</taxon>
        <taxon>Mucoromycota</taxon>
        <taxon>Mortierellomycotina</taxon>
        <taxon>Mortierellomycetes</taxon>
        <taxon>Mortierellales</taxon>
        <taxon>Mortierellaceae</taxon>
        <taxon>Mortierella</taxon>
    </lineage>
</organism>
<evidence type="ECO:0000313" key="7">
    <source>
        <dbReference type="Proteomes" id="UP000726737"/>
    </source>
</evidence>
<dbReference type="SUPFAM" id="SSF53474">
    <property type="entry name" value="alpha/beta-Hydrolases"/>
    <property type="match status" value="1"/>
</dbReference>
<dbReference type="NCBIfam" id="TIGR01392">
    <property type="entry name" value="homoserO_Ac_trn"/>
    <property type="match status" value="1"/>
</dbReference>
<accession>A0A9P6Q356</accession>
<dbReference type="InterPro" id="IPR029058">
    <property type="entry name" value="AB_hydrolase_fold"/>
</dbReference>
<dbReference type="HAMAP" id="MF_00296">
    <property type="entry name" value="MetX_acyltransf"/>
    <property type="match status" value="1"/>
</dbReference>
<feature type="active site" evidence="3">
    <location>
        <position position="444"/>
    </location>
</feature>
<dbReference type="Proteomes" id="UP000726737">
    <property type="component" value="Unassembled WGS sequence"/>
</dbReference>
<evidence type="ECO:0000256" key="1">
    <source>
        <dbReference type="ARBA" id="ARBA00006886"/>
    </source>
</evidence>
<evidence type="ECO:0000256" key="3">
    <source>
        <dbReference type="PIRSR" id="PIRSR000443-1"/>
    </source>
</evidence>
<dbReference type="AlphaFoldDB" id="A0A9P6Q356"/>
<dbReference type="PIRSF" id="PIRSF000443">
    <property type="entry name" value="Homoser_Ac_trans"/>
    <property type="match status" value="1"/>
</dbReference>
<proteinExistence type="inferred from homology"/>
<dbReference type="InterPro" id="IPR000073">
    <property type="entry name" value="AB_hydrolase_1"/>
</dbReference>
<dbReference type="PANTHER" id="PTHR32268">
    <property type="entry name" value="HOMOSERINE O-ACETYLTRANSFERASE"/>
    <property type="match status" value="1"/>
</dbReference>
<dbReference type="InterPro" id="IPR008220">
    <property type="entry name" value="HAT_MetX-like"/>
</dbReference>
<reference evidence="6" key="1">
    <citation type="journal article" date="2020" name="Fungal Divers.">
        <title>Resolving the Mortierellaceae phylogeny through synthesis of multi-gene phylogenetics and phylogenomics.</title>
        <authorList>
            <person name="Vandepol N."/>
            <person name="Liber J."/>
            <person name="Desiro A."/>
            <person name="Na H."/>
            <person name="Kennedy M."/>
            <person name="Barry K."/>
            <person name="Grigoriev I.V."/>
            <person name="Miller A.N."/>
            <person name="O'Donnell K."/>
            <person name="Stajich J.E."/>
            <person name="Bonito G."/>
        </authorList>
    </citation>
    <scope>NUCLEOTIDE SEQUENCE</scope>
    <source>
        <strain evidence="6">KOD948</strain>
    </source>
</reference>
<evidence type="ECO:0000256" key="4">
    <source>
        <dbReference type="SAM" id="MobiDB-lite"/>
    </source>
</evidence>
<evidence type="ECO:0000256" key="2">
    <source>
        <dbReference type="ARBA" id="ARBA00022679"/>
    </source>
</evidence>
<feature type="active site" evidence="3">
    <location>
        <position position="415"/>
    </location>
</feature>
<feature type="region of interest" description="Disordered" evidence="4">
    <location>
        <begin position="303"/>
        <end position="327"/>
    </location>
</feature>
<dbReference type="GO" id="GO:0009092">
    <property type="term" value="P:homoserine metabolic process"/>
    <property type="evidence" value="ECO:0007669"/>
    <property type="project" value="TreeGrafter"/>
</dbReference>
<dbReference type="OrthoDB" id="191364at2759"/>
<sequence>MPYERRTSQHENPFSKLVPSQTIAIIPEFTLDSGHVLQQVPVAYRTWGTLNEAGDNVMIICHALSGSADVEDWWGPLMGTGRAFDPAKFFIICCNVLGSPYGTASPVTLNPDTDHAYGPEFPLATIRDDVRLHKLILDDLGVKSVAICIGGSMGGMQVLEWSFFGPEYIKTIVPIATSAKHSAWCISWGEAQRQSIYSDPNYLDGYYTADAPPSVGLGAARMAALLTYRSRNSFESRFGRKVMDQPTFSSAREPVSPAEEHHQIHNDGHRNTRGHLSRSSSVDSTGSLLTASANVLAAAAATGTGKDNESTGTNGTNGTNGAATTTTTTNGMTAINAIPITLNKSRTKSQKPMVFSAQNYLRYQGDKFIHRFDANCYIAITRKMDVHDVSAGRGELIEVLDNIKQPALVIGVESDGLFTISEQYELAEHLYNSEMVVIQSPDGHDGFLLEFEQINNAMLSFMHKHQHIRDILNREGVQPATEVGQVVKESLFGESEIVNW</sequence>
<keyword evidence="2" id="KW-0808">Transferase</keyword>
<feature type="compositionally biased region" description="Low complexity" evidence="4">
    <location>
        <begin position="311"/>
        <end position="327"/>
    </location>
</feature>
<comment type="similarity">
    <text evidence="1">Belongs to the AB hydrolase superfamily. MetX family.</text>
</comment>
<dbReference type="GO" id="GO:0004414">
    <property type="term" value="F:homoserine O-acetyltransferase activity"/>
    <property type="evidence" value="ECO:0007669"/>
    <property type="project" value="TreeGrafter"/>
</dbReference>
<comment type="caution">
    <text evidence="6">The sequence shown here is derived from an EMBL/GenBank/DDBJ whole genome shotgun (WGS) entry which is preliminary data.</text>
</comment>
<feature type="active site" description="Nucleophile" evidence="3">
    <location>
        <position position="152"/>
    </location>
</feature>
<feature type="region of interest" description="Disordered" evidence="4">
    <location>
        <begin position="245"/>
        <end position="284"/>
    </location>
</feature>
<evidence type="ECO:0000313" key="6">
    <source>
        <dbReference type="EMBL" id="KAG0258492.1"/>
    </source>
</evidence>
<dbReference type="Pfam" id="PF00561">
    <property type="entry name" value="Abhydrolase_1"/>
    <property type="match status" value="1"/>
</dbReference>
<evidence type="ECO:0000259" key="5">
    <source>
        <dbReference type="Pfam" id="PF00561"/>
    </source>
</evidence>
<gene>
    <name evidence="6" type="primary">MET2_1</name>
    <name evidence="6" type="ORF">BG011_003265</name>
</gene>
<dbReference type="GO" id="GO:0009086">
    <property type="term" value="P:methionine biosynthetic process"/>
    <property type="evidence" value="ECO:0007669"/>
    <property type="project" value="TreeGrafter"/>
</dbReference>
<protein>
    <submittedName>
        <fullName evidence="6">Homoserine O- acetyltransferase</fullName>
    </submittedName>
</protein>
<feature type="compositionally biased region" description="Basic and acidic residues" evidence="4">
    <location>
        <begin position="258"/>
        <end position="270"/>
    </location>
</feature>
<feature type="domain" description="AB hydrolase-1" evidence="5">
    <location>
        <begin position="56"/>
        <end position="255"/>
    </location>
</feature>
<dbReference type="EMBL" id="JAAAJA010000218">
    <property type="protein sequence ID" value="KAG0258492.1"/>
    <property type="molecule type" value="Genomic_DNA"/>
</dbReference>